<comment type="catalytic activity">
    <reaction evidence="12 13">
        <text>ATP + H2O = ADP + phosphate + H(+)</text>
        <dbReference type="Rhea" id="RHEA:13065"/>
        <dbReference type="ChEBI" id="CHEBI:15377"/>
        <dbReference type="ChEBI" id="CHEBI:15378"/>
        <dbReference type="ChEBI" id="CHEBI:30616"/>
        <dbReference type="ChEBI" id="CHEBI:43474"/>
        <dbReference type="ChEBI" id="CHEBI:456216"/>
        <dbReference type="EC" id="5.6.2.3"/>
    </reaction>
</comment>
<protein>
    <recommendedName>
        <fullName evidence="13">Replicative DNA helicase</fullName>
        <ecNumber evidence="13">5.6.2.3</ecNumber>
    </recommendedName>
</protein>
<dbReference type="CDD" id="cd00984">
    <property type="entry name" value="DnaB_C"/>
    <property type="match status" value="1"/>
</dbReference>
<comment type="function">
    <text evidence="11">The intein is an endonuclease.</text>
</comment>
<dbReference type="Gene3D" id="3.40.50.300">
    <property type="entry name" value="P-loop containing nucleotide triphosphate hydrolases"/>
    <property type="match status" value="2"/>
</dbReference>
<dbReference type="GO" id="GO:0003677">
    <property type="term" value="F:DNA binding"/>
    <property type="evidence" value="ECO:0007669"/>
    <property type="project" value="UniProtKB-UniRule"/>
</dbReference>
<dbReference type="InterPro" id="IPR007692">
    <property type="entry name" value="DNA_helicase_DnaB"/>
</dbReference>
<keyword evidence="2 13" id="KW-0639">Primosome</keyword>
<keyword evidence="4" id="KW-0677">Repeat</keyword>
<dbReference type="InterPro" id="IPR027417">
    <property type="entry name" value="P-loop_NTPase"/>
</dbReference>
<dbReference type="InterPro" id="IPR036185">
    <property type="entry name" value="DNA_heli_DnaB-like_N_sf"/>
</dbReference>
<dbReference type="GO" id="GO:0016539">
    <property type="term" value="P:intein-mediated protein splicing"/>
    <property type="evidence" value="ECO:0007669"/>
    <property type="project" value="InterPro"/>
</dbReference>
<evidence type="ECO:0000256" key="10">
    <source>
        <dbReference type="ARBA" id="ARBA00023235"/>
    </source>
</evidence>
<evidence type="ECO:0000256" key="8">
    <source>
        <dbReference type="ARBA" id="ARBA00022840"/>
    </source>
</evidence>
<keyword evidence="10" id="KW-0413">Isomerase</keyword>
<evidence type="ECO:0000256" key="5">
    <source>
        <dbReference type="ARBA" id="ARBA00022741"/>
    </source>
</evidence>
<reference evidence="15" key="1">
    <citation type="submission" date="2018-08" db="EMBL/GenBank/DDBJ databases">
        <title>Comparative Plastid Genomics of Synurophyceae: Evolutionary Evidence of Lateral Gene Transfer and Inverted Repeat Dynamics.</title>
        <authorList>
            <person name="Kim J.I."/>
            <person name="Shin H."/>
            <person name="Skaloud P."/>
            <person name="Jung J."/>
            <person name="Yoon H.S."/>
            <person name="Archibald J.M."/>
            <person name="Shin W."/>
        </authorList>
    </citation>
    <scope>NUCLEOTIDE SEQUENCE</scope>
    <source>
        <strain evidence="15">FBCC200022</strain>
    </source>
</reference>
<proteinExistence type="inferred from homology"/>
<evidence type="ECO:0000256" key="4">
    <source>
        <dbReference type="ARBA" id="ARBA00022737"/>
    </source>
</evidence>
<evidence type="ECO:0000256" key="3">
    <source>
        <dbReference type="ARBA" id="ARBA00022705"/>
    </source>
</evidence>
<dbReference type="InterPro" id="IPR007694">
    <property type="entry name" value="DNA_helicase_DnaB-like_C"/>
</dbReference>
<dbReference type="InterPro" id="IPR030934">
    <property type="entry name" value="Intein_C"/>
</dbReference>
<dbReference type="InterPro" id="IPR016136">
    <property type="entry name" value="DNA_helicase_N/primase_C"/>
</dbReference>
<dbReference type="EC" id="5.6.2.3" evidence="13"/>
<dbReference type="GO" id="GO:0043139">
    <property type="term" value="F:5'-3' DNA helicase activity"/>
    <property type="evidence" value="ECO:0007669"/>
    <property type="project" value="UniProtKB-EC"/>
</dbReference>
<evidence type="ECO:0000259" key="14">
    <source>
        <dbReference type="PROSITE" id="PS51199"/>
    </source>
</evidence>
<evidence type="ECO:0000256" key="1">
    <source>
        <dbReference type="ARBA" id="ARBA00008428"/>
    </source>
</evidence>
<keyword evidence="9 13" id="KW-0238">DNA-binding</keyword>
<dbReference type="PANTHER" id="PTHR30153:SF2">
    <property type="entry name" value="REPLICATIVE DNA HELICASE"/>
    <property type="match status" value="1"/>
</dbReference>
<dbReference type="GO" id="GO:0006269">
    <property type="term" value="P:DNA replication, synthesis of primer"/>
    <property type="evidence" value="ECO:0007669"/>
    <property type="project" value="UniProtKB-UniRule"/>
</dbReference>
<dbReference type="NCBIfam" id="TIGR00665">
    <property type="entry name" value="DnaB"/>
    <property type="match status" value="1"/>
</dbReference>
<dbReference type="InterPro" id="IPR036844">
    <property type="entry name" value="Hint_dom_sf"/>
</dbReference>
<dbReference type="SUPFAM" id="SSF48024">
    <property type="entry name" value="N-terminal domain of DnaB helicase"/>
    <property type="match status" value="1"/>
</dbReference>
<dbReference type="InterPro" id="IPR006141">
    <property type="entry name" value="Intein_N"/>
</dbReference>
<dbReference type="GO" id="GO:0005524">
    <property type="term" value="F:ATP binding"/>
    <property type="evidence" value="ECO:0007669"/>
    <property type="project" value="UniProtKB-UniRule"/>
</dbReference>
<dbReference type="Gene3D" id="1.10.860.10">
    <property type="entry name" value="DNAb Helicase, Chain A"/>
    <property type="match status" value="1"/>
</dbReference>
<dbReference type="Pfam" id="PF00772">
    <property type="entry name" value="DnaB"/>
    <property type="match status" value="1"/>
</dbReference>
<accession>A0A3G2QYN2</accession>
<dbReference type="Gene3D" id="2.170.16.10">
    <property type="entry name" value="Hedgehog/Intein (Hint) domain"/>
    <property type="match status" value="1"/>
</dbReference>
<comment type="similarity">
    <text evidence="1 13">Belongs to the helicase family. DnaB subfamily.</text>
</comment>
<evidence type="ECO:0000313" key="15">
    <source>
        <dbReference type="EMBL" id="AYO28230.1"/>
    </source>
</evidence>
<dbReference type="PROSITE" id="PS50818">
    <property type="entry name" value="INTEIN_C_TER"/>
    <property type="match status" value="1"/>
</dbReference>
<evidence type="ECO:0000256" key="9">
    <source>
        <dbReference type="ARBA" id="ARBA00023125"/>
    </source>
</evidence>
<gene>
    <name evidence="15" type="primary">dnaB</name>
</gene>
<evidence type="ECO:0000256" key="6">
    <source>
        <dbReference type="ARBA" id="ARBA00022801"/>
    </source>
</evidence>
<evidence type="ECO:0000256" key="7">
    <source>
        <dbReference type="ARBA" id="ARBA00022806"/>
    </source>
</evidence>
<keyword evidence="5 13" id="KW-0547">Nucleotide-binding</keyword>
<dbReference type="PROSITE" id="PS51199">
    <property type="entry name" value="SF4_HELICASE"/>
    <property type="match status" value="2"/>
</dbReference>
<evidence type="ECO:0000256" key="11">
    <source>
        <dbReference type="ARBA" id="ARBA00044940"/>
    </source>
</evidence>
<dbReference type="PANTHER" id="PTHR30153">
    <property type="entry name" value="REPLICATIVE DNA HELICASE DNAB"/>
    <property type="match status" value="1"/>
</dbReference>
<comment type="function">
    <text evidence="13">The main replicative DNA helicase, it participates in initiation and elongation during chromosome replication. Travels ahead of the DNA replisome, separating dsDNA into templates for DNA synthesis. A processive ATP-dependent 5'-3' DNA helicase it has DNA-dependent ATPase activity.</text>
</comment>
<feature type="domain" description="SF4 helicase" evidence="14">
    <location>
        <begin position="172"/>
        <end position="377"/>
    </location>
</feature>
<dbReference type="EMBL" id="MH795129">
    <property type="protein sequence ID" value="AYO28230.1"/>
    <property type="molecule type" value="Genomic_DNA"/>
</dbReference>
<organism evidence="15">
    <name type="scientific">Synura sphagnicola</name>
    <dbReference type="NCBI Taxonomy" id="52556"/>
    <lineage>
        <taxon>Eukaryota</taxon>
        <taxon>Sar</taxon>
        <taxon>Stramenopiles</taxon>
        <taxon>Ochrophyta</taxon>
        <taxon>Synurophyceae</taxon>
        <taxon>Synurales</taxon>
        <taxon>Mallomonadaceae</taxon>
        <taxon>Synura</taxon>
    </lineage>
</organism>
<evidence type="ECO:0000256" key="12">
    <source>
        <dbReference type="ARBA" id="ARBA00048954"/>
    </source>
</evidence>
<keyword evidence="6 13" id="KW-0378">Hydrolase</keyword>
<sequence>MKELPNNFIAEQSILNILLTNPSFLPNTLLALQENAFYHEPHKLIYQILIELSEKGDPINLTSILTKLKDKNLLQKIGGPKKLISIINYFDPFSNLENSIDSVNEQYFRRLVIELGKNLINWSSENTLSFEDILSNLNNSLFKLNQKKELKKIYTATEIIDTIFEEIRSKETKKHKFGYESSFKDLDAILQGFQPSDLIIISGRPSMGKTAFSLNLAKNIVENYQIPLIIFSLEMSREQIMYRFISSDAKINNNRLKSKKMTSDEWKELSKSMKKIAELPIYVNDNPNLTINDIRAQIQKIFLNNNETGLIIIDYLQLMKVPFKLENRVQEVSYLTRSLKILAKEFNIPIILLSQLSRNVESRINKRPMLSDLRESGCLGNSNQLLKTYASWNSEKIISYPNSIPFHIKGLKPTFLIFFQNGFQFQITANHKILSRQGWIKISQISTKTEICYFIKDPQSLKLTSENFFYQKVCHIAYQGIQFVYDKVIPVYHNYLLKNILFHNSIEQDADIVIMIYREDYYNENKLDTQITEFIVAKHRNGPLGTAKLIFSPSYTQFQNLK</sequence>
<name>A0A3G2QYN2_9STRA</name>
<keyword evidence="15" id="KW-0934">Plastid</keyword>
<dbReference type="GO" id="GO:0005829">
    <property type="term" value="C:cytosol"/>
    <property type="evidence" value="ECO:0007669"/>
    <property type="project" value="TreeGrafter"/>
</dbReference>
<feature type="domain" description="SF4 helicase" evidence="14">
    <location>
        <begin position="505"/>
        <end position="562"/>
    </location>
</feature>
<keyword evidence="3 13" id="KW-0235">DNA replication</keyword>
<evidence type="ECO:0000256" key="13">
    <source>
        <dbReference type="RuleBase" id="RU362085"/>
    </source>
</evidence>
<dbReference type="SUPFAM" id="SSF51294">
    <property type="entry name" value="Hedgehog/intein (Hint) domain"/>
    <property type="match status" value="1"/>
</dbReference>
<evidence type="ECO:0000256" key="2">
    <source>
        <dbReference type="ARBA" id="ARBA00022515"/>
    </source>
</evidence>
<dbReference type="Pfam" id="PF03796">
    <property type="entry name" value="DnaB_C"/>
    <property type="match status" value="1"/>
</dbReference>
<dbReference type="InterPro" id="IPR007693">
    <property type="entry name" value="DNA_helicase_DnaB-like_N"/>
</dbReference>
<dbReference type="AlphaFoldDB" id="A0A3G2QYN2"/>
<keyword evidence="7 13" id="KW-0347">Helicase</keyword>
<keyword evidence="8 13" id="KW-0067">ATP-binding</keyword>
<dbReference type="SUPFAM" id="SSF52540">
    <property type="entry name" value="P-loop containing nucleoside triphosphate hydrolases"/>
    <property type="match status" value="1"/>
</dbReference>
<dbReference type="PROSITE" id="PS50817">
    <property type="entry name" value="INTEIN_N_TER"/>
    <property type="match status" value="1"/>
</dbReference>
<dbReference type="GO" id="GO:0016887">
    <property type="term" value="F:ATP hydrolysis activity"/>
    <property type="evidence" value="ECO:0007669"/>
    <property type="project" value="RHEA"/>
</dbReference>
<geneLocation type="plastid" evidence="15"/>